<dbReference type="Proteomes" id="UP000256690">
    <property type="component" value="Unassembled WGS sequence"/>
</dbReference>
<dbReference type="Gene3D" id="3.40.50.1820">
    <property type="entry name" value="alpha/beta hydrolase"/>
    <property type="match status" value="1"/>
</dbReference>
<proteinExistence type="predicted"/>
<dbReference type="RefSeq" id="XP_026607960.1">
    <property type="nucleotide sequence ID" value="XM_026742115.1"/>
</dbReference>
<comment type="caution">
    <text evidence="2">The sequence shown here is derived from an EMBL/GenBank/DDBJ whole genome shotgun (WGS) entry which is preliminary data.</text>
</comment>
<name>A0A3D8T2I5_9EURO</name>
<dbReference type="AlphaFoldDB" id="A0A3D8T2I5"/>
<organism evidence="2 3">
    <name type="scientific">Aspergillus mulundensis</name>
    <dbReference type="NCBI Taxonomy" id="1810919"/>
    <lineage>
        <taxon>Eukaryota</taxon>
        <taxon>Fungi</taxon>
        <taxon>Dikarya</taxon>
        <taxon>Ascomycota</taxon>
        <taxon>Pezizomycotina</taxon>
        <taxon>Eurotiomycetes</taxon>
        <taxon>Eurotiomycetidae</taxon>
        <taxon>Eurotiales</taxon>
        <taxon>Aspergillaceae</taxon>
        <taxon>Aspergillus</taxon>
        <taxon>Aspergillus subgen. Nidulantes</taxon>
    </lineage>
</organism>
<dbReference type="OrthoDB" id="1263307at2759"/>
<dbReference type="SUPFAM" id="SSF53474">
    <property type="entry name" value="alpha/beta-Hydrolases"/>
    <property type="match status" value="1"/>
</dbReference>
<dbReference type="PANTHER" id="PTHR37017">
    <property type="entry name" value="AB HYDROLASE-1 DOMAIN-CONTAINING PROTEIN-RELATED"/>
    <property type="match status" value="1"/>
</dbReference>
<dbReference type="STRING" id="1810919.A0A3D8T2I5"/>
<sequence length="243" mass="25648">MPAPTIVIIPGLWLGPKPYGLLVHEMKNAAPALTDFVYAPLLSTGTRSPGNPSMYDDAMGIRAVIEPLVHAGKRLVLIGHSAGAFLSAMATEGLEVGAEIATQSGGGVERFVFIAGGILPVGAPHPEMGMLGMSVVDGQAHCADPDELLFHDVDKAVAAKYKPVLKGQPAEGWVGNCTYCGWERVPSSYILTEHDQSLSPQMQEMCAGIAGSEVIRIPCGHLPMLSEPKLLAEKVVECLKLGQ</sequence>
<dbReference type="EMBL" id="PVWQ01000001">
    <property type="protein sequence ID" value="RDW92777.1"/>
    <property type="molecule type" value="Genomic_DNA"/>
</dbReference>
<protein>
    <recommendedName>
        <fullName evidence="1">AB hydrolase-1 domain-containing protein</fullName>
    </recommendedName>
</protein>
<evidence type="ECO:0000313" key="2">
    <source>
        <dbReference type="EMBL" id="RDW92777.1"/>
    </source>
</evidence>
<evidence type="ECO:0000259" key="1">
    <source>
        <dbReference type="Pfam" id="PF12697"/>
    </source>
</evidence>
<reference evidence="2 3" key="1">
    <citation type="journal article" date="2018" name="IMA Fungus">
        <title>IMA Genome-F 9: Draft genome sequence of Annulohypoxylon stygium, Aspergillus mulundensis, Berkeleyomyces basicola (syn. Thielaviopsis basicola), Ceratocystis smalleyi, two Cercospora beticola strains, Coleophoma cylindrospora, Fusarium fracticaudum, Phialophora cf. hyalina, and Morchella septimelata.</title>
        <authorList>
            <person name="Wingfield B.D."/>
            <person name="Bills G.F."/>
            <person name="Dong Y."/>
            <person name="Huang W."/>
            <person name="Nel W.J."/>
            <person name="Swalarsk-Parry B.S."/>
            <person name="Vaghefi N."/>
            <person name="Wilken P.M."/>
            <person name="An Z."/>
            <person name="de Beer Z.W."/>
            <person name="De Vos L."/>
            <person name="Chen L."/>
            <person name="Duong T.A."/>
            <person name="Gao Y."/>
            <person name="Hammerbacher A."/>
            <person name="Kikkert J.R."/>
            <person name="Li Y."/>
            <person name="Li H."/>
            <person name="Li K."/>
            <person name="Li Q."/>
            <person name="Liu X."/>
            <person name="Ma X."/>
            <person name="Naidoo K."/>
            <person name="Pethybridge S.J."/>
            <person name="Sun J."/>
            <person name="Steenkamp E.T."/>
            <person name="van der Nest M.A."/>
            <person name="van Wyk S."/>
            <person name="Wingfield M.J."/>
            <person name="Xiong C."/>
            <person name="Yue Q."/>
            <person name="Zhang X."/>
        </authorList>
    </citation>
    <scope>NUCLEOTIDE SEQUENCE [LARGE SCALE GENOMIC DNA]</scope>
    <source>
        <strain evidence="2 3">DSM 5745</strain>
    </source>
</reference>
<feature type="domain" description="AB hydrolase-1" evidence="1">
    <location>
        <begin position="6"/>
        <end position="233"/>
    </location>
</feature>
<dbReference type="InterPro" id="IPR052897">
    <property type="entry name" value="Sec-Metab_Biosynth_Hydrolase"/>
</dbReference>
<dbReference type="GeneID" id="38110469"/>
<evidence type="ECO:0000313" key="3">
    <source>
        <dbReference type="Proteomes" id="UP000256690"/>
    </source>
</evidence>
<gene>
    <name evidence="2" type="ORF">DSM5745_00099</name>
</gene>
<dbReference type="InterPro" id="IPR029058">
    <property type="entry name" value="AB_hydrolase_fold"/>
</dbReference>
<dbReference type="InterPro" id="IPR000073">
    <property type="entry name" value="AB_hydrolase_1"/>
</dbReference>
<dbReference type="PANTHER" id="PTHR37017:SF3">
    <property type="entry name" value="AB HYDROLASE-1 DOMAIN-CONTAINING PROTEIN"/>
    <property type="match status" value="1"/>
</dbReference>
<accession>A0A3D8T2I5</accession>
<keyword evidence="3" id="KW-1185">Reference proteome</keyword>
<dbReference type="Pfam" id="PF12697">
    <property type="entry name" value="Abhydrolase_6"/>
    <property type="match status" value="1"/>
</dbReference>